<comment type="caution">
    <text evidence="1">The sequence shown here is derived from an EMBL/GenBank/DDBJ whole genome shotgun (WGS) entry which is preliminary data.</text>
</comment>
<organism evidence="1">
    <name type="scientific">marine sediment metagenome</name>
    <dbReference type="NCBI Taxonomy" id="412755"/>
    <lineage>
        <taxon>unclassified sequences</taxon>
        <taxon>metagenomes</taxon>
        <taxon>ecological metagenomes</taxon>
    </lineage>
</organism>
<name>A0A0F9JM21_9ZZZZ</name>
<dbReference type="AlphaFoldDB" id="A0A0F9JM21"/>
<reference evidence="1" key="1">
    <citation type="journal article" date="2015" name="Nature">
        <title>Complex archaea that bridge the gap between prokaryotes and eukaryotes.</title>
        <authorList>
            <person name="Spang A."/>
            <person name="Saw J.H."/>
            <person name="Jorgensen S.L."/>
            <person name="Zaremba-Niedzwiedzka K."/>
            <person name="Martijn J."/>
            <person name="Lind A.E."/>
            <person name="van Eijk R."/>
            <person name="Schleper C."/>
            <person name="Guy L."/>
            <person name="Ettema T.J."/>
        </authorList>
    </citation>
    <scope>NUCLEOTIDE SEQUENCE</scope>
</reference>
<proteinExistence type="predicted"/>
<dbReference type="EMBL" id="LAZR01015918">
    <property type="protein sequence ID" value="KKM06766.1"/>
    <property type="molecule type" value="Genomic_DNA"/>
</dbReference>
<gene>
    <name evidence="1" type="ORF">LCGC14_1740730</name>
</gene>
<accession>A0A0F9JM21</accession>
<protein>
    <submittedName>
        <fullName evidence="1">Uncharacterized protein</fullName>
    </submittedName>
</protein>
<sequence length="107" mass="12155">MSDIRIWKMLKALEDLADDPSQLANLVYDGVADWTFTTKDGWSFEVFFDCGDPDYLNWIRFPTGEVFDFWGGNTSWVSCLATNLILGPVGPVLLALAKKHKDWDYGD</sequence>
<evidence type="ECO:0000313" key="1">
    <source>
        <dbReference type="EMBL" id="KKM06766.1"/>
    </source>
</evidence>